<evidence type="ECO:0000313" key="5">
    <source>
        <dbReference type="EMBL" id="SHI33584.1"/>
    </source>
</evidence>
<dbReference type="OrthoDB" id="3199405at2"/>
<dbReference type="PANTHER" id="PTHR11559">
    <property type="entry name" value="CARBOXYLESTERASE"/>
    <property type="match status" value="1"/>
</dbReference>
<feature type="domain" description="Carboxylesterase type B" evidence="4">
    <location>
        <begin position="11"/>
        <end position="458"/>
    </location>
</feature>
<organism evidence="5 6">
    <name type="scientific">Tessaracoccus bendigoensis DSM 12906</name>
    <dbReference type="NCBI Taxonomy" id="1123357"/>
    <lineage>
        <taxon>Bacteria</taxon>
        <taxon>Bacillati</taxon>
        <taxon>Actinomycetota</taxon>
        <taxon>Actinomycetes</taxon>
        <taxon>Propionibacteriales</taxon>
        <taxon>Propionibacteriaceae</taxon>
        <taxon>Tessaracoccus</taxon>
    </lineage>
</organism>
<dbReference type="InterPro" id="IPR019826">
    <property type="entry name" value="Carboxylesterase_B_AS"/>
</dbReference>
<dbReference type="Pfam" id="PF00135">
    <property type="entry name" value="COesterase"/>
    <property type="match status" value="1"/>
</dbReference>
<dbReference type="STRING" id="1123357.SAMN02745244_00126"/>
<gene>
    <name evidence="5" type="ORF">SAMN02745244_00126</name>
</gene>
<protein>
    <recommendedName>
        <fullName evidence="3">Carboxylic ester hydrolase</fullName>
        <ecNumber evidence="3">3.1.1.-</ecNumber>
    </recommendedName>
</protein>
<keyword evidence="2 3" id="KW-0378">Hydrolase</keyword>
<dbReference type="InterPro" id="IPR050309">
    <property type="entry name" value="Type-B_Carboxylest/Lipase"/>
</dbReference>
<evidence type="ECO:0000256" key="2">
    <source>
        <dbReference type="ARBA" id="ARBA00022801"/>
    </source>
</evidence>
<dbReference type="AlphaFoldDB" id="A0A1M6AAP1"/>
<comment type="similarity">
    <text evidence="1 3">Belongs to the type-B carboxylesterase/lipase family.</text>
</comment>
<dbReference type="EMBL" id="FQZG01000004">
    <property type="protein sequence ID" value="SHI33584.1"/>
    <property type="molecule type" value="Genomic_DNA"/>
</dbReference>
<evidence type="ECO:0000313" key="6">
    <source>
        <dbReference type="Proteomes" id="UP000184512"/>
    </source>
</evidence>
<name>A0A1M6AAP1_9ACTN</name>
<proteinExistence type="inferred from homology"/>
<dbReference type="InterPro" id="IPR002018">
    <property type="entry name" value="CarbesteraseB"/>
</dbReference>
<dbReference type="Proteomes" id="UP000184512">
    <property type="component" value="Unassembled WGS sequence"/>
</dbReference>
<dbReference type="InterPro" id="IPR029058">
    <property type="entry name" value="AB_hydrolase_fold"/>
</dbReference>
<dbReference type="Gene3D" id="3.40.50.1820">
    <property type="entry name" value="alpha/beta hydrolase"/>
    <property type="match status" value="1"/>
</dbReference>
<sequence length="492" mass="51999">MSVALQPVDTIEVDTCEGRVRGFWRDTPGAVARSAAFLGIPFAQAPVGSLRFSAPAPMEPWVGVRDALAYGATAQRGDPGVTLIPEPSVPGESTLNVNVFTPDPSHRTDSMPVLVWIHGGGFISGSPASPWYDGRAFNRDSVVVVSLGYRLGFEGFGAIQGATSNRGVRDWIAGLEWVQRNIAAFGGDPSRVTIAGQSAGGGAVLTLLGMEHVQHLFHSVYCASGAIADVTSERGAEAAGKLAKAVGVEATVEGFSNVEEESLLAAQGEAFKLGASDLTAGLPFGPLIDGELIVRPTPESLRMGVGSDKPLVLGATDDEFSMIVQGKEKFLRWLPLALLLRPFKLPAEVRRAYLRANPEVAACGHGAVLGRFITDNMFRTVVVRVARARGEAPTWVYRVAFKSKAHGSAVHCIDVPFLFDCLDGPLVERLTGENPPQELADAIHGAAVAFMRDGDPGWTPWSSEPDTDAVFGGAEATMEVERGGYGGALPLV</sequence>
<accession>A0A1M6AAP1</accession>
<evidence type="ECO:0000259" key="4">
    <source>
        <dbReference type="Pfam" id="PF00135"/>
    </source>
</evidence>
<evidence type="ECO:0000256" key="1">
    <source>
        <dbReference type="ARBA" id="ARBA00005964"/>
    </source>
</evidence>
<dbReference type="EC" id="3.1.1.-" evidence="3"/>
<keyword evidence="6" id="KW-1185">Reference proteome</keyword>
<dbReference type="GO" id="GO:0016787">
    <property type="term" value="F:hydrolase activity"/>
    <property type="evidence" value="ECO:0007669"/>
    <property type="project" value="UniProtKB-KW"/>
</dbReference>
<evidence type="ECO:0000256" key="3">
    <source>
        <dbReference type="RuleBase" id="RU361235"/>
    </source>
</evidence>
<dbReference type="SUPFAM" id="SSF53474">
    <property type="entry name" value="alpha/beta-Hydrolases"/>
    <property type="match status" value="1"/>
</dbReference>
<dbReference type="PROSITE" id="PS00122">
    <property type="entry name" value="CARBOXYLESTERASE_B_1"/>
    <property type="match status" value="1"/>
</dbReference>
<reference evidence="5 6" key="1">
    <citation type="submission" date="2016-11" db="EMBL/GenBank/DDBJ databases">
        <authorList>
            <person name="Jaros S."/>
            <person name="Januszkiewicz K."/>
            <person name="Wedrychowicz H."/>
        </authorList>
    </citation>
    <scope>NUCLEOTIDE SEQUENCE [LARGE SCALE GENOMIC DNA]</scope>
    <source>
        <strain evidence="5 6">DSM 12906</strain>
    </source>
</reference>